<name>A0A9D1A2F3_9FIRM</name>
<organism evidence="7 8">
    <name type="scientific">Candidatus Copromonas faecavium</name>
    <name type="common">nom. illeg.</name>
    <dbReference type="NCBI Taxonomy" id="2840740"/>
    <lineage>
        <taxon>Bacteria</taxon>
        <taxon>Bacillati</taxon>
        <taxon>Bacillota</taxon>
        <taxon>Clostridia</taxon>
        <taxon>Lachnospirales</taxon>
        <taxon>Lachnospiraceae</taxon>
        <taxon>Candidatus Copromonas (nom. illeg.)</taxon>
    </lineage>
</organism>
<evidence type="ECO:0000313" key="8">
    <source>
        <dbReference type="Proteomes" id="UP000824250"/>
    </source>
</evidence>
<dbReference type="PANTHER" id="PTHR32071:SF81">
    <property type="entry name" value="PROPIONATE CATABOLISM OPERON REGULATORY PROTEIN"/>
    <property type="match status" value="1"/>
</dbReference>
<dbReference type="SUPFAM" id="SSF52540">
    <property type="entry name" value="P-loop containing nucleoside triphosphate hydrolases"/>
    <property type="match status" value="1"/>
</dbReference>
<dbReference type="PROSITE" id="PS00688">
    <property type="entry name" value="SIGMA54_INTERACT_3"/>
    <property type="match status" value="1"/>
</dbReference>
<dbReference type="InterPro" id="IPR025943">
    <property type="entry name" value="Sigma_54_int_dom_ATP-bd_2"/>
</dbReference>
<dbReference type="CDD" id="cd00009">
    <property type="entry name" value="AAA"/>
    <property type="match status" value="1"/>
</dbReference>
<evidence type="ECO:0000256" key="2">
    <source>
        <dbReference type="ARBA" id="ARBA00022840"/>
    </source>
</evidence>
<dbReference type="GO" id="GO:0003677">
    <property type="term" value="F:DNA binding"/>
    <property type="evidence" value="ECO:0007669"/>
    <property type="project" value="UniProtKB-KW"/>
</dbReference>
<keyword evidence="3" id="KW-0805">Transcription regulation</keyword>
<evidence type="ECO:0000256" key="1">
    <source>
        <dbReference type="ARBA" id="ARBA00022741"/>
    </source>
</evidence>
<accession>A0A9D1A2F3</accession>
<keyword evidence="4" id="KW-0238">DNA-binding</keyword>
<evidence type="ECO:0000256" key="4">
    <source>
        <dbReference type="ARBA" id="ARBA00023125"/>
    </source>
</evidence>
<proteinExistence type="predicted"/>
<dbReference type="Pfam" id="PF25601">
    <property type="entry name" value="AAA_lid_14"/>
    <property type="match status" value="1"/>
</dbReference>
<dbReference type="GO" id="GO:0005524">
    <property type="term" value="F:ATP binding"/>
    <property type="evidence" value="ECO:0007669"/>
    <property type="project" value="UniProtKB-KW"/>
</dbReference>
<reference evidence="7" key="2">
    <citation type="journal article" date="2021" name="PeerJ">
        <title>Extensive microbial diversity within the chicken gut microbiome revealed by metagenomics and culture.</title>
        <authorList>
            <person name="Gilroy R."/>
            <person name="Ravi A."/>
            <person name="Getino M."/>
            <person name="Pursley I."/>
            <person name="Horton D.L."/>
            <person name="Alikhan N.F."/>
            <person name="Baker D."/>
            <person name="Gharbi K."/>
            <person name="Hall N."/>
            <person name="Watson M."/>
            <person name="Adriaenssens E.M."/>
            <person name="Foster-Nyarko E."/>
            <person name="Jarju S."/>
            <person name="Secka A."/>
            <person name="Antonio M."/>
            <person name="Oren A."/>
            <person name="Chaudhuri R.R."/>
            <person name="La Ragione R."/>
            <person name="Hildebrand F."/>
            <person name="Pallen M.J."/>
        </authorList>
    </citation>
    <scope>NUCLEOTIDE SEQUENCE</scope>
    <source>
        <strain evidence="7">CHK180-2868</strain>
    </source>
</reference>
<dbReference type="InterPro" id="IPR003593">
    <property type="entry name" value="AAA+_ATPase"/>
</dbReference>
<evidence type="ECO:0000256" key="3">
    <source>
        <dbReference type="ARBA" id="ARBA00023015"/>
    </source>
</evidence>
<sequence>MSRLEEIRHSAERLITAASDALRLEMAIFDSDSSLFCCTPTYLKKKGRTVHTPSIQEVLENGSILVTDPGNMPACIGCRFKEHCPSTIEILCCIHADTDTAGVLSFTSFTKEGQRRITENTSIYLNAITELGNLLGDLLVNQAGGRTTGAADPVLASVLEFCPQPLLFTDPHGVILQYNQPASNMLKMCNVSTTSLWQIFPSPIVRKITEGNHLFEKQAIIGGRATRLTSRPVMQDGQPIAILVKMDGELSTPGEEAGFFGSIIGTSPAAEHMLRLIKRVANSPSPVLITGETGTGKELAARSIHEQSKRSNYPFIAINCSSIPETLFESELFGYEEGAFTGARKGGKMGKIEAAQGGTLFLDEIGELPLSIQPKLLRVLQEYELERVGSNKKIHLDVRIIAATNRDLYEMVEEKTFREDLFYRLNVINLKLPPLRERQGDIMPIAENYLKKLHLKMETPLQSFSDQVRERFISYSWPGNVRELQNAIEYAANICESDVMTLEDLPETLNQKTAKSPKVQKSKPMPVMEAEARQLTALLEKYGHTLEGKKRIAKEMDISLRTLYRKLDRLKQTGPSISSS</sequence>
<dbReference type="Gene3D" id="1.10.10.60">
    <property type="entry name" value="Homeodomain-like"/>
    <property type="match status" value="1"/>
</dbReference>
<reference evidence="7" key="1">
    <citation type="submission" date="2020-10" db="EMBL/GenBank/DDBJ databases">
        <authorList>
            <person name="Gilroy R."/>
        </authorList>
    </citation>
    <scope>NUCLEOTIDE SEQUENCE</scope>
    <source>
        <strain evidence="7">CHK180-2868</strain>
    </source>
</reference>
<dbReference type="PROSITE" id="PS00676">
    <property type="entry name" value="SIGMA54_INTERACT_2"/>
    <property type="match status" value="1"/>
</dbReference>
<dbReference type="EMBL" id="DVGC01000009">
    <property type="protein sequence ID" value="HIR04774.1"/>
    <property type="molecule type" value="Genomic_DNA"/>
</dbReference>
<dbReference type="Gene3D" id="3.40.50.300">
    <property type="entry name" value="P-loop containing nucleotide triphosphate hydrolases"/>
    <property type="match status" value="1"/>
</dbReference>
<dbReference type="Pfam" id="PF00158">
    <property type="entry name" value="Sigma54_activat"/>
    <property type="match status" value="1"/>
</dbReference>
<dbReference type="InterPro" id="IPR058031">
    <property type="entry name" value="AAA_lid_NorR"/>
</dbReference>
<dbReference type="InterPro" id="IPR027417">
    <property type="entry name" value="P-loop_NTPase"/>
</dbReference>
<evidence type="ECO:0000313" key="7">
    <source>
        <dbReference type="EMBL" id="HIR04774.1"/>
    </source>
</evidence>
<dbReference type="PANTHER" id="PTHR32071">
    <property type="entry name" value="TRANSCRIPTIONAL REGULATORY PROTEIN"/>
    <property type="match status" value="1"/>
</dbReference>
<keyword evidence="1" id="KW-0547">Nucleotide-binding</keyword>
<dbReference type="SMART" id="SM00382">
    <property type="entry name" value="AAA"/>
    <property type="match status" value="1"/>
</dbReference>
<evidence type="ECO:0000259" key="6">
    <source>
        <dbReference type="PROSITE" id="PS50045"/>
    </source>
</evidence>
<keyword evidence="5" id="KW-0804">Transcription</keyword>
<gene>
    <name evidence="7" type="ORF">IAB28_02235</name>
</gene>
<dbReference type="InterPro" id="IPR002078">
    <property type="entry name" value="Sigma_54_int"/>
</dbReference>
<dbReference type="FunFam" id="3.40.50.300:FF:000006">
    <property type="entry name" value="DNA-binding transcriptional regulator NtrC"/>
    <property type="match status" value="1"/>
</dbReference>
<dbReference type="PROSITE" id="PS50045">
    <property type="entry name" value="SIGMA54_INTERACT_4"/>
    <property type="match status" value="1"/>
</dbReference>
<dbReference type="AlphaFoldDB" id="A0A9D1A2F3"/>
<dbReference type="GO" id="GO:0006355">
    <property type="term" value="P:regulation of DNA-templated transcription"/>
    <property type="evidence" value="ECO:0007669"/>
    <property type="project" value="InterPro"/>
</dbReference>
<evidence type="ECO:0000256" key="5">
    <source>
        <dbReference type="ARBA" id="ARBA00023163"/>
    </source>
</evidence>
<feature type="domain" description="Sigma-54 factor interaction" evidence="6">
    <location>
        <begin position="263"/>
        <end position="493"/>
    </location>
</feature>
<dbReference type="InterPro" id="IPR025944">
    <property type="entry name" value="Sigma_54_int_dom_CS"/>
</dbReference>
<dbReference type="Proteomes" id="UP000824250">
    <property type="component" value="Unassembled WGS sequence"/>
</dbReference>
<dbReference type="Gene3D" id="1.10.8.60">
    <property type="match status" value="1"/>
</dbReference>
<comment type="caution">
    <text evidence="7">The sequence shown here is derived from an EMBL/GenBank/DDBJ whole genome shotgun (WGS) entry which is preliminary data.</text>
</comment>
<keyword evidence="2" id="KW-0067">ATP-binding</keyword>
<protein>
    <submittedName>
        <fullName evidence="7">Sigma 54-interacting transcriptional regulator</fullName>
    </submittedName>
</protein>